<evidence type="ECO:0000313" key="3">
    <source>
        <dbReference type="Proteomes" id="UP000006327"/>
    </source>
</evidence>
<comment type="caution">
    <text evidence="2">The sequence shown here is derived from an EMBL/GenBank/DDBJ whole genome shotgun (WGS) entry which is preliminary data.</text>
</comment>
<dbReference type="STRING" id="493475.GARC_3158"/>
<keyword evidence="3" id="KW-1185">Reference proteome</keyword>
<evidence type="ECO:0000256" key="1">
    <source>
        <dbReference type="SAM" id="SignalP"/>
    </source>
</evidence>
<evidence type="ECO:0000313" key="2">
    <source>
        <dbReference type="EMBL" id="GAC20117.1"/>
    </source>
</evidence>
<dbReference type="eggNOG" id="ENOG5032X3K">
    <property type="taxonomic scope" value="Bacteria"/>
</dbReference>
<protein>
    <submittedName>
        <fullName evidence="2">Uncharacterized protein</fullName>
    </submittedName>
</protein>
<dbReference type="Proteomes" id="UP000006327">
    <property type="component" value="Unassembled WGS sequence"/>
</dbReference>
<sequence>MKSKILVICSTLILFPSCELLQPVNTSQTKEAVQKTQSTCIWKNSSDANECKIEYWLKFWSDIEDISWPQRKKQIDALSAQDVDILKKILLSQGKSTPYQDRLRAQGWVDSILPMLSQQMRRFILVALYHPSQDLLELESALVTLSKINTQQAFKIEEQQILLKKQQNQIDQLLNIEASIIQSIEEDKE</sequence>
<dbReference type="AlphaFoldDB" id="K6YPL5"/>
<name>K6YPL5_9ALTE</name>
<reference evidence="2 3" key="1">
    <citation type="journal article" date="2017" name="Antonie Van Leeuwenhoek">
        <title>Rhizobium rhizosphaerae sp. nov., a novel species isolated from rice rhizosphere.</title>
        <authorList>
            <person name="Zhao J.J."/>
            <person name="Zhang J."/>
            <person name="Zhang R.J."/>
            <person name="Zhang C.W."/>
            <person name="Yin H.Q."/>
            <person name="Zhang X.X."/>
        </authorList>
    </citation>
    <scope>NUCLEOTIDE SEQUENCE [LARGE SCALE GENOMIC DNA]</scope>
    <source>
        <strain evidence="2 3">BSs20135</strain>
    </source>
</reference>
<accession>K6YPL5</accession>
<keyword evidence="1" id="KW-0732">Signal</keyword>
<gene>
    <name evidence="2" type="ORF">GARC_3158</name>
</gene>
<dbReference type="OrthoDB" id="6321769at2"/>
<dbReference type="RefSeq" id="WP_007621706.1">
    <property type="nucleotide sequence ID" value="NZ_BAEO01000047.1"/>
</dbReference>
<feature type="signal peptide" evidence="1">
    <location>
        <begin position="1"/>
        <end position="21"/>
    </location>
</feature>
<feature type="chain" id="PRO_5003901324" evidence="1">
    <location>
        <begin position="22"/>
        <end position="189"/>
    </location>
</feature>
<dbReference type="EMBL" id="BAEO01000047">
    <property type="protein sequence ID" value="GAC20117.1"/>
    <property type="molecule type" value="Genomic_DNA"/>
</dbReference>
<proteinExistence type="predicted"/>
<organism evidence="2 3">
    <name type="scientific">Paraglaciecola arctica BSs20135</name>
    <dbReference type="NCBI Taxonomy" id="493475"/>
    <lineage>
        <taxon>Bacteria</taxon>
        <taxon>Pseudomonadati</taxon>
        <taxon>Pseudomonadota</taxon>
        <taxon>Gammaproteobacteria</taxon>
        <taxon>Alteromonadales</taxon>
        <taxon>Alteromonadaceae</taxon>
        <taxon>Paraglaciecola</taxon>
    </lineage>
</organism>